<dbReference type="Proteomes" id="UP001066276">
    <property type="component" value="Chromosome 2_2"/>
</dbReference>
<dbReference type="EMBL" id="JANPWB010000004">
    <property type="protein sequence ID" value="KAJ1194040.1"/>
    <property type="molecule type" value="Genomic_DNA"/>
</dbReference>
<feature type="compositionally biased region" description="Basic and acidic residues" evidence="1">
    <location>
        <begin position="68"/>
        <end position="77"/>
    </location>
</feature>
<evidence type="ECO:0000313" key="3">
    <source>
        <dbReference type="Proteomes" id="UP001066276"/>
    </source>
</evidence>
<reference evidence="2" key="1">
    <citation type="journal article" date="2022" name="bioRxiv">
        <title>Sequencing and chromosome-scale assembly of the giantPleurodeles waltlgenome.</title>
        <authorList>
            <person name="Brown T."/>
            <person name="Elewa A."/>
            <person name="Iarovenko S."/>
            <person name="Subramanian E."/>
            <person name="Araus A.J."/>
            <person name="Petzold A."/>
            <person name="Susuki M."/>
            <person name="Suzuki K.-i.T."/>
            <person name="Hayashi T."/>
            <person name="Toyoda A."/>
            <person name="Oliveira C."/>
            <person name="Osipova E."/>
            <person name="Leigh N.D."/>
            <person name="Simon A."/>
            <person name="Yun M.H."/>
        </authorList>
    </citation>
    <scope>NUCLEOTIDE SEQUENCE</scope>
    <source>
        <strain evidence="2">20211129_DDA</strain>
        <tissue evidence="2">Liver</tissue>
    </source>
</reference>
<organism evidence="2 3">
    <name type="scientific">Pleurodeles waltl</name>
    <name type="common">Iberian ribbed newt</name>
    <dbReference type="NCBI Taxonomy" id="8319"/>
    <lineage>
        <taxon>Eukaryota</taxon>
        <taxon>Metazoa</taxon>
        <taxon>Chordata</taxon>
        <taxon>Craniata</taxon>
        <taxon>Vertebrata</taxon>
        <taxon>Euteleostomi</taxon>
        <taxon>Amphibia</taxon>
        <taxon>Batrachia</taxon>
        <taxon>Caudata</taxon>
        <taxon>Salamandroidea</taxon>
        <taxon>Salamandridae</taxon>
        <taxon>Pleurodelinae</taxon>
        <taxon>Pleurodeles</taxon>
    </lineage>
</organism>
<sequence>MFPNPSEAAAVLGLWVPVAGGAREAPVPRASRSQEEGERPRGTDAALPLPAGRLDLRRARSGAPVPRGGERREEQGRRLRSPVTRFFRRAEGGEARSPARGCQVIVATAQSSAVGLGAIFLGPWACKWGDRAPLAIDAPSARLTALVLCSRYLSVVWGALGAPTAPPSPAHGPPPGRAQLLGGHLRSWPDHTSRMDTFLTANPSSLTIPDL</sequence>
<feature type="compositionally biased region" description="Basic and acidic residues" evidence="1">
    <location>
        <begin position="32"/>
        <end position="42"/>
    </location>
</feature>
<proteinExistence type="predicted"/>
<feature type="region of interest" description="Disordered" evidence="1">
    <location>
        <begin position="23"/>
        <end position="80"/>
    </location>
</feature>
<comment type="caution">
    <text evidence="2">The sequence shown here is derived from an EMBL/GenBank/DDBJ whole genome shotgun (WGS) entry which is preliminary data.</text>
</comment>
<keyword evidence="3" id="KW-1185">Reference proteome</keyword>
<accession>A0AAV7V112</accession>
<name>A0AAV7V112_PLEWA</name>
<dbReference type="AlphaFoldDB" id="A0AAV7V112"/>
<protein>
    <submittedName>
        <fullName evidence="2">Uncharacterized protein</fullName>
    </submittedName>
</protein>
<evidence type="ECO:0000313" key="2">
    <source>
        <dbReference type="EMBL" id="KAJ1194040.1"/>
    </source>
</evidence>
<evidence type="ECO:0000256" key="1">
    <source>
        <dbReference type="SAM" id="MobiDB-lite"/>
    </source>
</evidence>
<gene>
    <name evidence="2" type="ORF">NDU88_003335</name>
</gene>